<dbReference type="SUPFAM" id="SSF81383">
    <property type="entry name" value="F-box domain"/>
    <property type="match status" value="1"/>
</dbReference>
<dbReference type="Proteomes" id="UP001293593">
    <property type="component" value="Unassembled WGS sequence"/>
</dbReference>
<proteinExistence type="predicted"/>
<comment type="caution">
    <text evidence="2">The sequence shown here is derived from an EMBL/GenBank/DDBJ whole genome shotgun (WGS) entry which is preliminary data.</text>
</comment>
<evidence type="ECO:0000313" key="3">
    <source>
        <dbReference type="Proteomes" id="UP001293593"/>
    </source>
</evidence>
<evidence type="ECO:0000313" key="2">
    <source>
        <dbReference type="EMBL" id="KAK4257831.1"/>
    </source>
</evidence>
<dbReference type="InterPro" id="IPR036047">
    <property type="entry name" value="F-box-like_dom_sf"/>
</dbReference>
<dbReference type="FunFam" id="1.20.1280.50:FF:000022">
    <property type="entry name" value="F-box protein FBW2"/>
    <property type="match status" value="1"/>
</dbReference>
<dbReference type="PANTHER" id="PTHR38926">
    <property type="entry name" value="F-BOX DOMAIN CONTAINING PROTEIN, EXPRESSED"/>
    <property type="match status" value="1"/>
</dbReference>
<dbReference type="EMBL" id="JAWXYG010000012">
    <property type="protein sequence ID" value="KAK4257831.1"/>
    <property type="molecule type" value="Genomic_DNA"/>
</dbReference>
<gene>
    <name evidence="2" type="ORF">QN277_007367</name>
</gene>
<dbReference type="Pfam" id="PF00646">
    <property type="entry name" value="F-box"/>
    <property type="match status" value="1"/>
</dbReference>
<dbReference type="Gene3D" id="1.20.1280.50">
    <property type="match status" value="1"/>
</dbReference>
<dbReference type="InterPro" id="IPR001810">
    <property type="entry name" value="F-box_dom"/>
</dbReference>
<reference evidence="2" key="1">
    <citation type="submission" date="2023-10" db="EMBL/GenBank/DDBJ databases">
        <title>Chromosome-level genome of the transformable northern wattle, Acacia crassicarpa.</title>
        <authorList>
            <person name="Massaro I."/>
            <person name="Sinha N.R."/>
            <person name="Poethig S."/>
            <person name="Leichty A.R."/>
        </authorList>
    </citation>
    <scope>NUCLEOTIDE SEQUENCE</scope>
    <source>
        <strain evidence="2">Acra3RX</strain>
        <tissue evidence="2">Leaf</tissue>
    </source>
</reference>
<feature type="domain" description="F-box" evidence="1">
    <location>
        <begin position="10"/>
        <end position="52"/>
    </location>
</feature>
<protein>
    <recommendedName>
        <fullName evidence="1">F-box domain-containing protein</fullName>
    </recommendedName>
</protein>
<dbReference type="PANTHER" id="PTHR38926:SF80">
    <property type="entry name" value="F-BOX DOMAIN, LEUCINE-RICH REPEAT DOMAIN SUPERFAMILY"/>
    <property type="match status" value="1"/>
</dbReference>
<name>A0AAE1MFB3_9FABA</name>
<sequence>MEVVSEFRIWDELIPDALKLVFRNLSLLEKLTVIPRVCKSWAKAVAGPYCWQEIDIEDWSNRCQPHQLDPMLRLLITRSSGSLRKLSVSMLFTVLPWKSLEELQRKVGRERVRGILVVS</sequence>
<evidence type="ECO:0000259" key="1">
    <source>
        <dbReference type="Pfam" id="PF00646"/>
    </source>
</evidence>
<keyword evidence="3" id="KW-1185">Reference proteome</keyword>
<organism evidence="2 3">
    <name type="scientific">Acacia crassicarpa</name>
    <name type="common">northern wattle</name>
    <dbReference type="NCBI Taxonomy" id="499986"/>
    <lineage>
        <taxon>Eukaryota</taxon>
        <taxon>Viridiplantae</taxon>
        <taxon>Streptophyta</taxon>
        <taxon>Embryophyta</taxon>
        <taxon>Tracheophyta</taxon>
        <taxon>Spermatophyta</taxon>
        <taxon>Magnoliopsida</taxon>
        <taxon>eudicotyledons</taxon>
        <taxon>Gunneridae</taxon>
        <taxon>Pentapetalae</taxon>
        <taxon>rosids</taxon>
        <taxon>fabids</taxon>
        <taxon>Fabales</taxon>
        <taxon>Fabaceae</taxon>
        <taxon>Caesalpinioideae</taxon>
        <taxon>mimosoid clade</taxon>
        <taxon>Acacieae</taxon>
        <taxon>Acacia</taxon>
    </lineage>
</organism>
<accession>A0AAE1MFB3</accession>
<dbReference type="AlphaFoldDB" id="A0AAE1MFB3"/>